<dbReference type="RefSeq" id="WP_013576810.1">
    <property type="nucleotide sequence ID" value="NC_015061.1"/>
</dbReference>
<dbReference type="PANTHER" id="PTHR33420">
    <property type="entry name" value="FIMBRIAL SUBUNIT ELFA-RELATED"/>
    <property type="match status" value="1"/>
</dbReference>
<dbReference type="Proteomes" id="UP001598201">
    <property type="component" value="Unassembled WGS sequence"/>
</dbReference>
<dbReference type="GO" id="GO:0009289">
    <property type="term" value="C:pilus"/>
    <property type="evidence" value="ECO:0007669"/>
    <property type="project" value="InterPro"/>
</dbReference>
<dbReference type="OrthoDB" id="6504695at2"/>
<evidence type="ECO:0000259" key="2">
    <source>
        <dbReference type="Pfam" id="PF00419"/>
    </source>
</evidence>
<reference evidence="4 6" key="3">
    <citation type="submission" date="2024-09" db="EMBL/GenBank/DDBJ databases">
        <title>Genomes of Rahnella.</title>
        <authorList>
            <person name="Mnguni F.C."/>
            <person name="Shin G.Y."/>
            <person name="Coutinho T."/>
        </authorList>
    </citation>
    <scope>NUCLEOTIDE SEQUENCE [LARGE SCALE GENOMIC DNA]</scope>
    <source>
        <strain evidence="4 6">20WA0057</strain>
    </source>
</reference>
<dbReference type="PANTHER" id="PTHR33420:SF33">
    <property type="entry name" value="MINOR FIMBRIAL SUBUNIT"/>
    <property type="match status" value="1"/>
</dbReference>
<protein>
    <submittedName>
        <fullName evidence="3 4">Fimbrial protein</fullName>
    </submittedName>
</protein>
<dbReference type="GeneID" id="95420217"/>
<accession>A0A0H3FGD5</accession>
<dbReference type="EMBL" id="JBHUCJ010000004">
    <property type="protein sequence ID" value="MFD3222483.1"/>
    <property type="molecule type" value="Genomic_DNA"/>
</dbReference>
<reference evidence="3 5" key="2">
    <citation type="journal article" date="2012" name="J. Bacteriol.">
        <title>Complete Genome Sequence of Rahnella sp. Strain Y9602, a Gammaproteobacterium Isolate from Metal- and Radionuclide-Contaminated Soil.</title>
        <authorList>
            <person name="Martinez R.J."/>
            <person name="Bruce D."/>
            <person name="Detter C."/>
            <person name="Goodwin L.A."/>
            <person name="Han J."/>
            <person name="Han C.S."/>
            <person name="Held B."/>
            <person name="Land M.L."/>
            <person name="Mikhailova N."/>
            <person name="Nolan M."/>
            <person name="Pennacchio L."/>
            <person name="Pitluck S."/>
            <person name="Tapia R."/>
            <person name="Woyke T."/>
            <person name="Sobecky P.A."/>
        </authorList>
    </citation>
    <scope>NUCLEOTIDE SEQUENCE [LARGE SCALE GENOMIC DNA]</scope>
    <source>
        <strain evidence="3 5">Y9602</strain>
    </source>
</reference>
<evidence type="ECO:0000313" key="6">
    <source>
        <dbReference type="Proteomes" id="UP001598201"/>
    </source>
</evidence>
<evidence type="ECO:0000313" key="5">
    <source>
        <dbReference type="Proteomes" id="UP000007257"/>
    </source>
</evidence>
<dbReference type="Proteomes" id="UP000007257">
    <property type="component" value="Chromosome"/>
</dbReference>
<dbReference type="SUPFAM" id="SSF49401">
    <property type="entry name" value="Bacterial adhesins"/>
    <property type="match status" value="1"/>
</dbReference>
<sequence precursor="true">MRKGYRISFSIFSALFINMNMTPTFAQNVNVTFSANIIETTCEMRLEGGSGNGINNTIPVGSGGKVGLDKIIAGDNAATATFKIKIVECPAGVTSIKTTIRGTQSNYADTLITSGITGEGASSFLGVSIARASASNQPFVINSTNDSQRLNWSSAEINAKEVTLISRLQETQANKGTTGNFSAVATFNFNYE</sequence>
<dbReference type="AlphaFoldDB" id="A0A0H3FGD5"/>
<dbReference type="NCBIfam" id="NF011834">
    <property type="entry name" value="PRK15306.1"/>
    <property type="match status" value="1"/>
</dbReference>
<dbReference type="HOGENOM" id="CLU_119932_0_0_6"/>
<keyword evidence="6" id="KW-1185">Reference proteome</keyword>
<dbReference type="InterPro" id="IPR008966">
    <property type="entry name" value="Adhesion_dom_sf"/>
</dbReference>
<dbReference type="InterPro" id="IPR050263">
    <property type="entry name" value="Bact_Fimbrial_Adh_Pro"/>
</dbReference>
<dbReference type="Gene3D" id="2.60.40.1090">
    <property type="entry name" value="Fimbrial-type adhesion domain"/>
    <property type="match status" value="1"/>
</dbReference>
<reference evidence="5" key="1">
    <citation type="submission" date="2011-01" db="EMBL/GenBank/DDBJ databases">
        <title>Complete sequence of chromosome of Rahnella sp. Y9602.</title>
        <authorList>
            <consortium name="US DOE Joint Genome Institute"/>
            <person name="Lucas S."/>
            <person name="Copeland A."/>
            <person name="Lapidus A."/>
            <person name="Cheng J.-F."/>
            <person name="Goodwin L."/>
            <person name="Pitluck S."/>
            <person name="Lu M."/>
            <person name="Detter J.C."/>
            <person name="Han C."/>
            <person name="Tapia R."/>
            <person name="Land M."/>
            <person name="Hauser L."/>
            <person name="Kyrpides N."/>
            <person name="Ivanova N."/>
            <person name="Ovchinnikova G."/>
            <person name="Pagani I."/>
            <person name="Sobecky P.A."/>
            <person name="Martinez R.J."/>
            <person name="Woyke T."/>
        </authorList>
    </citation>
    <scope>NUCLEOTIDE SEQUENCE [LARGE SCALE GENOMIC DNA]</scope>
    <source>
        <strain evidence="5">Y9602</strain>
    </source>
</reference>
<dbReference type="InterPro" id="IPR000259">
    <property type="entry name" value="Adhesion_dom_fimbrial"/>
</dbReference>
<dbReference type="eggNOG" id="COG3539">
    <property type="taxonomic scope" value="Bacteria"/>
</dbReference>
<evidence type="ECO:0000313" key="3">
    <source>
        <dbReference type="EMBL" id="ADW75118.1"/>
    </source>
</evidence>
<evidence type="ECO:0000313" key="4">
    <source>
        <dbReference type="EMBL" id="MFD3222483.1"/>
    </source>
</evidence>
<dbReference type="GO" id="GO:0043709">
    <property type="term" value="P:cell adhesion involved in single-species biofilm formation"/>
    <property type="evidence" value="ECO:0007669"/>
    <property type="project" value="TreeGrafter"/>
</dbReference>
<gene>
    <name evidence="3" type="ordered locus">Rahaq_3526</name>
    <name evidence="4" type="ORF">ACFPK4_02985</name>
</gene>
<keyword evidence="1" id="KW-0732">Signal</keyword>
<feature type="domain" description="Fimbrial-type adhesion" evidence="2">
    <location>
        <begin position="33"/>
        <end position="191"/>
    </location>
</feature>
<dbReference type="KEGG" id="rah:Rahaq_3526"/>
<feature type="signal peptide" evidence="1">
    <location>
        <begin position="1"/>
        <end position="26"/>
    </location>
</feature>
<dbReference type="EMBL" id="CP002505">
    <property type="protein sequence ID" value="ADW75118.1"/>
    <property type="molecule type" value="Genomic_DNA"/>
</dbReference>
<feature type="chain" id="PRO_5002609248" evidence="1">
    <location>
        <begin position="27"/>
        <end position="192"/>
    </location>
</feature>
<proteinExistence type="predicted"/>
<dbReference type="Pfam" id="PF00419">
    <property type="entry name" value="Fimbrial"/>
    <property type="match status" value="1"/>
</dbReference>
<dbReference type="InterPro" id="IPR036937">
    <property type="entry name" value="Adhesion_dom_fimbrial_sf"/>
</dbReference>
<evidence type="ECO:0000256" key="1">
    <source>
        <dbReference type="SAM" id="SignalP"/>
    </source>
</evidence>
<organism evidence="3 5">
    <name type="scientific">Rahnella sp. (strain Y9602)</name>
    <dbReference type="NCBI Taxonomy" id="2703885"/>
    <lineage>
        <taxon>Bacteria</taxon>
        <taxon>Pseudomonadati</taxon>
        <taxon>Pseudomonadota</taxon>
        <taxon>Gammaproteobacteria</taxon>
        <taxon>Enterobacterales</taxon>
        <taxon>Yersiniaceae</taxon>
        <taxon>Rahnella</taxon>
    </lineage>
</organism>
<name>A0A0H3FGD5_RAHSY</name>